<dbReference type="InterPro" id="IPR050371">
    <property type="entry name" value="Fungal_virulence_M36"/>
</dbReference>
<protein>
    <recommendedName>
        <fullName evidence="13">Extracellular metalloproteinase</fullName>
        <ecNumber evidence="13">3.4.24.-</ecNumber>
    </recommendedName>
    <alternativeName>
        <fullName evidence="13">Fungalysin</fullName>
    </alternativeName>
</protein>
<keyword evidence="4 13" id="KW-0645">Protease</keyword>
<organism evidence="15 16">
    <name type="scientific">Diaporthe ampelina</name>
    <dbReference type="NCBI Taxonomy" id="1214573"/>
    <lineage>
        <taxon>Eukaryota</taxon>
        <taxon>Fungi</taxon>
        <taxon>Dikarya</taxon>
        <taxon>Ascomycota</taxon>
        <taxon>Pezizomycotina</taxon>
        <taxon>Sordariomycetes</taxon>
        <taxon>Sordariomycetidae</taxon>
        <taxon>Diaporthales</taxon>
        <taxon>Diaporthaceae</taxon>
        <taxon>Diaporthe</taxon>
    </lineage>
</organism>
<dbReference type="OrthoDB" id="3227768at2759"/>
<name>A0A0G2FJ18_9PEZI</name>
<dbReference type="GO" id="GO:0005576">
    <property type="term" value="C:extracellular region"/>
    <property type="evidence" value="ECO:0007669"/>
    <property type="project" value="UniProtKB-SubCell"/>
</dbReference>
<dbReference type="Pfam" id="PF02128">
    <property type="entry name" value="Peptidase_M36"/>
    <property type="match status" value="1"/>
</dbReference>
<dbReference type="PANTHER" id="PTHR33478">
    <property type="entry name" value="EXTRACELLULAR METALLOPROTEINASE MEP"/>
    <property type="match status" value="1"/>
</dbReference>
<feature type="domain" description="FTP" evidence="14">
    <location>
        <begin position="75"/>
        <end position="126"/>
    </location>
</feature>
<comment type="cofactor">
    <cofactor evidence="12">
        <name>Zn(2+)</name>
        <dbReference type="ChEBI" id="CHEBI:29105"/>
    </cofactor>
    <text evidence="12">Binds 1 zinc ion per subunit.</text>
</comment>
<comment type="subcellular location">
    <subcellularLocation>
        <location evidence="1 13">Secreted</location>
    </subcellularLocation>
</comment>
<dbReference type="InterPro" id="IPR011096">
    <property type="entry name" value="FTP_domain"/>
</dbReference>
<feature type="binding site" evidence="12">
    <location>
        <position position="371"/>
    </location>
    <ligand>
        <name>Zn(2+)</name>
        <dbReference type="ChEBI" id="CHEBI:29105"/>
        <note>catalytic</note>
    </ligand>
</feature>
<dbReference type="Gene3D" id="3.10.170.10">
    <property type="match status" value="1"/>
</dbReference>
<keyword evidence="3 13" id="KW-0964">Secreted</keyword>
<feature type="binding site" evidence="12">
    <location>
        <position position="401"/>
    </location>
    <ligand>
        <name>Zn(2+)</name>
        <dbReference type="ChEBI" id="CHEBI:29105"/>
        <note>catalytic</note>
    </ligand>
</feature>
<evidence type="ECO:0000313" key="16">
    <source>
        <dbReference type="Proteomes" id="UP000034680"/>
    </source>
</evidence>
<dbReference type="InterPro" id="IPR027268">
    <property type="entry name" value="Peptidase_M4/M1_CTD_sf"/>
</dbReference>
<sequence length="555" mass="60120">MICVRLLWLSYAASLGSAHPTRGTSSRVDKRATLLDSYRFSTPSTYTTLDQDSGIPSTDWKRDEGAHVQKILPGASFRVADDYYVGTNNVGHVHFQQIIDGIDVDTAYFKVNILENGTVLSFGHSFHADAAVPLKAVRRDGTTITPVAALESAVKLLDLPIKGIAGAVVEKVDGVGDTYIIKHVEGSVPNPTAKLVYLISYIDAAAGSEVAGVTKYTNMASYEAFPWDGNQSYENLHGKNAYVTIGDATSNKVVAISPSLIFSYPYSPDTTDWQTYVNASATQAFYTVNKFHDILYALGFDEAAGNFQVSNNGKGGRAGDPVEITVHSSLGETAVMTTPADGSSPRLSLGIWTGVGTPYRDSAFDSTVLLHEYMHGVTVRLVGGPATSGCLSGSDGLSLNEGYSDLVPTLLRVKAGDTRNTDYTIADWATGEAIGLRSHYISTSLQTTPLTFESLNALSSSGGYDLATVWAAALYEVFWNLVDTYGIGDVDKVTLVTRSCPAPRIIYRREMRCYRLTVFSLVARTIMLQWIPQPVTALNKNALNNFYFDLVTQFI</sequence>
<evidence type="ECO:0000259" key="14">
    <source>
        <dbReference type="Pfam" id="PF07504"/>
    </source>
</evidence>
<evidence type="ECO:0000256" key="9">
    <source>
        <dbReference type="ARBA" id="ARBA00023049"/>
    </source>
</evidence>
<evidence type="ECO:0000313" key="15">
    <source>
        <dbReference type="EMBL" id="KKY34064.1"/>
    </source>
</evidence>
<feature type="active site" evidence="11">
    <location>
        <position position="372"/>
    </location>
</feature>
<evidence type="ECO:0000256" key="12">
    <source>
        <dbReference type="PIRSR" id="PIRSR601842-2"/>
    </source>
</evidence>
<keyword evidence="7 13" id="KW-0378">Hydrolase</keyword>
<dbReference type="Gene3D" id="1.10.390.10">
    <property type="entry name" value="Neutral Protease Domain 2"/>
    <property type="match status" value="1"/>
</dbReference>
<dbReference type="EMBL" id="LCUC01000217">
    <property type="protein sequence ID" value="KKY34064.1"/>
    <property type="molecule type" value="Genomic_DNA"/>
</dbReference>
<proteinExistence type="inferred from homology"/>
<dbReference type="InterPro" id="IPR001842">
    <property type="entry name" value="Peptidase_M36"/>
</dbReference>
<evidence type="ECO:0000256" key="1">
    <source>
        <dbReference type="ARBA" id="ARBA00004613"/>
    </source>
</evidence>
<evidence type="ECO:0000256" key="11">
    <source>
        <dbReference type="PIRSR" id="PIRSR601842-1"/>
    </source>
</evidence>
<dbReference type="GO" id="GO:0006508">
    <property type="term" value="P:proteolysis"/>
    <property type="evidence" value="ECO:0007669"/>
    <property type="project" value="UniProtKB-KW"/>
</dbReference>
<keyword evidence="9 13" id="KW-0482">Metalloprotease</keyword>
<gene>
    <name evidence="15" type="ORF">UCDDA912_g05941</name>
</gene>
<comment type="similarity">
    <text evidence="2 13">Belongs to the peptidase M36 family.</text>
</comment>
<dbReference type="Pfam" id="PF07504">
    <property type="entry name" value="FTP"/>
    <property type="match status" value="1"/>
</dbReference>
<dbReference type="PANTHER" id="PTHR33478:SF1">
    <property type="entry name" value="EXTRACELLULAR METALLOPROTEINASE MEP"/>
    <property type="match status" value="1"/>
</dbReference>
<keyword evidence="10 13" id="KW-0865">Zymogen</keyword>
<evidence type="ECO:0000256" key="13">
    <source>
        <dbReference type="RuleBase" id="RU364017"/>
    </source>
</evidence>
<keyword evidence="6 13" id="KW-0732">Signal</keyword>
<evidence type="ECO:0000256" key="5">
    <source>
        <dbReference type="ARBA" id="ARBA00022723"/>
    </source>
</evidence>
<evidence type="ECO:0000256" key="10">
    <source>
        <dbReference type="ARBA" id="ARBA00023145"/>
    </source>
</evidence>
<dbReference type="GO" id="GO:0008270">
    <property type="term" value="F:zinc ion binding"/>
    <property type="evidence" value="ECO:0007669"/>
    <property type="project" value="InterPro"/>
</dbReference>
<keyword evidence="16" id="KW-1185">Reference proteome</keyword>
<dbReference type="CDD" id="cd09596">
    <property type="entry name" value="M36"/>
    <property type="match status" value="1"/>
</dbReference>
<dbReference type="EC" id="3.4.24.-" evidence="13"/>
<feature type="signal peptide" evidence="13">
    <location>
        <begin position="1"/>
        <end position="18"/>
    </location>
</feature>
<dbReference type="Proteomes" id="UP000034680">
    <property type="component" value="Unassembled WGS sequence"/>
</dbReference>
<reference evidence="15 16" key="2">
    <citation type="submission" date="2015-05" db="EMBL/GenBank/DDBJ databases">
        <authorList>
            <person name="Morales-Cruz A."/>
            <person name="Amrine K.C."/>
            <person name="Cantu D."/>
        </authorList>
    </citation>
    <scope>NUCLEOTIDE SEQUENCE [LARGE SCALE GENOMIC DNA]</scope>
    <source>
        <strain evidence="15">DA912</strain>
    </source>
</reference>
<dbReference type="SUPFAM" id="SSF55486">
    <property type="entry name" value="Metalloproteases ('zincins'), catalytic domain"/>
    <property type="match status" value="1"/>
</dbReference>
<dbReference type="GO" id="GO:0004222">
    <property type="term" value="F:metalloendopeptidase activity"/>
    <property type="evidence" value="ECO:0007669"/>
    <property type="project" value="InterPro"/>
</dbReference>
<evidence type="ECO:0000256" key="7">
    <source>
        <dbReference type="ARBA" id="ARBA00022801"/>
    </source>
</evidence>
<dbReference type="PRINTS" id="PR00999">
    <property type="entry name" value="FUNGALYSIN"/>
</dbReference>
<evidence type="ECO:0000256" key="3">
    <source>
        <dbReference type="ARBA" id="ARBA00022525"/>
    </source>
</evidence>
<accession>A0A0G2FJ18</accession>
<dbReference type="AlphaFoldDB" id="A0A0G2FJ18"/>
<reference evidence="15 16" key="1">
    <citation type="submission" date="2015-05" db="EMBL/GenBank/DDBJ databases">
        <title>Distinctive expansion of gene families associated with plant cell wall degradation and secondary metabolism in the genomes of grapevine trunk pathogens.</title>
        <authorList>
            <person name="Lawrence D.P."/>
            <person name="Travadon R."/>
            <person name="Rolshausen P.E."/>
            <person name="Baumgartner K."/>
        </authorList>
    </citation>
    <scope>NUCLEOTIDE SEQUENCE [LARGE SCALE GENOMIC DNA]</scope>
    <source>
        <strain evidence="15">DA912</strain>
    </source>
</reference>
<evidence type="ECO:0000256" key="6">
    <source>
        <dbReference type="ARBA" id="ARBA00022729"/>
    </source>
</evidence>
<keyword evidence="8 12" id="KW-0862">Zinc</keyword>
<comment type="caution">
    <text evidence="15">The sequence shown here is derived from an EMBL/GenBank/DDBJ whole genome shotgun (WGS) entry which is preliminary data.</text>
</comment>
<evidence type="ECO:0000256" key="4">
    <source>
        <dbReference type="ARBA" id="ARBA00022670"/>
    </source>
</evidence>
<keyword evidence="5 12" id="KW-0479">Metal-binding</keyword>
<evidence type="ECO:0000256" key="8">
    <source>
        <dbReference type="ARBA" id="ARBA00022833"/>
    </source>
</evidence>
<feature type="chain" id="PRO_5009360663" description="Extracellular metalloproteinase" evidence="13">
    <location>
        <begin position="19"/>
        <end position="555"/>
    </location>
</feature>
<feature type="binding site" evidence="12">
    <location>
        <position position="375"/>
    </location>
    <ligand>
        <name>Zn(2+)</name>
        <dbReference type="ChEBI" id="CHEBI:29105"/>
        <note>catalytic</note>
    </ligand>
</feature>
<evidence type="ECO:0000256" key="2">
    <source>
        <dbReference type="ARBA" id="ARBA00006006"/>
    </source>
</evidence>